<keyword evidence="12" id="KW-1185">Reference proteome</keyword>
<proteinExistence type="inferred from homology"/>
<accession>A0A3N4KTB5</accession>
<dbReference type="GO" id="GO:0005737">
    <property type="term" value="C:cytoplasm"/>
    <property type="evidence" value="ECO:0007669"/>
    <property type="project" value="TreeGrafter"/>
</dbReference>
<dbReference type="GO" id="GO:0004337">
    <property type="term" value="F:(2E,6E)-farnesyl diphosphate synthase activity"/>
    <property type="evidence" value="ECO:0007669"/>
    <property type="project" value="TreeGrafter"/>
</dbReference>
<keyword evidence="5" id="KW-0444">Lipid biosynthesis</keyword>
<gene>
    <name evidence="11" type="ORF">P167DRAFT_506565</name>
</gene>
<dbReference type="GO" id="GO:0043386">
    <property type="term" value="P:mycotoxin biosynthetic process"/>
    <property type="evidence" value="ECO:0007669"/>
    <property type="project" value="UniProtKB-ARBA"/>
</dbReference>
<dbReference type="InterPro" id="IPR008949">
    <property type="entry name" value="Isoprenoid_synthase_dom_sf"/>
</dbReference>
<dbReference type="SFLD" id="SFLDS00005">
    <property type="entry name" value="Isoprenoid_Synthase_Type_I"/>
    <property type="match status" value="1"/>
</dbReference>
<dbReference type="GO" id="GO:0004161">
    <property type="term" value="F:dimethylallyltranstransferase activity"/>
    <property type="evidence" value="ECO:0007669"/>
    <property type="project" value="TreeGrafter"/>
</dbReference>
<dbReference type="PROSITE" id="PS00444">
    <property type="entry name" value="POLYPRENYL_SYNTHASE_2"/>
    <property type="match status" value="1"/>
</dbReference>
<dbReference type="InParanoid" id="A0A3N4KTB5"/>
<keyword evidence="6 10" id="KW-0808">Transferase</keyword>
<dbReference type="InterPro" id="IPR033749">
    <property type="entry name" value="Polyprenyl_synt_CS"/>
</dbReference>
<evidence type="ECO:0000313" key="11">
    <source>
        <dbReference type="EMBL" id="RPB12542.1"/>
    </source>
</evidence>
<dbReference type="GO" id="GO:0045337">
    <property type="term" value="P:farnesyl diphosphate biosynthetic process"/>
    <property type="evidence" value="ECO:0007669"/>
    <property type="project" value="TreeGrafter"/>
</dbReference>
<dbReference type="PANTHER" id="PTHR11525">
    <property type="entry name" value="FARNESYL-PYROPHOSPHATE SYNTHETASE"/>
    <property type="match status" value="1"/>
</dbReference>
<evidence type="ECO:0000313" key="12">
    <source>
        <dbReference type="Proteomes" id="UP000277580"/>
    </source>
</evidence>
<dbReference type="SFLD" id="SFLDG01017">
    <property type="entry name" value="Polyprenyl_Transferase_Like"/>
    <property type="match status" value="1"/>
</dbReference>
<dbReference type="GO" id="GO:0046872">
    <property type="term" value="F:metal ion binding"/>
    <property type="evidence" value="ECO:0007669"/>
    <property type="project" value="UniProtKB-KW"/>
</dbReference>
<organism evidence="11 12">
    <name type="scientific">Morchella conica CCBAS932</name>
    <dbReference type="NCBI Taxonomy" id="1392247"/>
    <lineage>
        <taxon>Eukaryota</taxon>
        <taxon>Fungi</taxon>
        <taxon>Dikarya</taxon>
        <taxon>Ascomycota</taxon>
        <taxon>Pezizomycotina</taxon>
        <taxon>Pezizomycetes</taxon>
        <taxon>Pezizales</taxon>
        <taxon>Morchellaceae</taxon>
        <taxon>Morchella</taxon>
    </lineage>
</organism>
<evidence type="ECO:0000256" key="4">
    <source>
        <dbReference type="ARBA" id="ARBA00006706"/>
    </source>
</evidence>
<reference evidence="11 12" key="1">
    <citation type="journal article" date="2018" name="Nat. Ecol. Evol.">
        <title>Pezizomycetes genomes reveal the molecular basis of ectomycorrhizal truffle lifestyle.</title>
        <authorList>
            <person name="Murat C."/>
            <person name="Payen T."/>
            <person name="Noel B."/>
            <person name="Kuo A."/>
            <person name="Morin E."/>
            <person name="Chen J."/>
            <person name="Kohler A."/>
            <person name="Krizsan K."/>
            <person name="Balestrini R."/>
            <person name="Da Silva C."/>
            <person name="Montanini B."/>
            <person name="Hainaut M."/>
            <person name="Levati E."/>
            <person name="Barry K.W."/>
            <person name="Belfiori B."/>
            <person name="Cichocki N."/>
            <person name="Clum A."/>
            <person name="Dockter R.B."/>
            <person name="Fauchery L."/>
            <person name="Guy J."/>
            <person name="Iotti M."/>
            <person name="Le Tacon F."/>
            <person name="Lindquist E.A."/>
            <person name="Lipzen A."/>
            <person name="Malagnac F."/>
            <person name="Mello A."/>
            <person name="Molinier V."/>
            <person name="Miyauchi S."/>
            <person name="Poulain J."/>
            <person name="Riccioni C."/>
            <person name="Rubini A."/>
            <person name="Sitrit Y."/>
            <person name="Splivallo R."/>
            <person name="Traeger S."/>
            <person name="Wang M."/>
            <person name="Zifcakova L."/>
            <person name="Wipf D."/>
            <person name="Zambonelli A."/>
            <person name="Paolocci F."/>
            <person name="Nowrousian M."/>
            <person name="Ottonello S."/>
            <person name="Baldrian P."/>
            <person name="Spatafora J.W."/>
            <person name="Henrissat B."/>
            <person name="Nagy L.G."/>
            <person name="Aury J.M."/>
            <person name="Wincker P."/>
            <person name="Grigoriev I.V."/>
            <person name="Bonfante P."/>
            <person name="Martin F.M."/>
        </authorList>
    </citation>
    <scope>NUCLEOTIDE SEQUENCE [LARGE SCALE GENOMIC DNA]</scope>
    <source>
        <strain evidence="11 12">CCBAS932</strain>
    </source>
</reference>
<evidence type="ECO:0000256" key="2">
    <source>
        <dbReference type="ARBA" id="ARBA00004932"/>
    </source>
</evidence>
<evidence type="ECO:0000256" key="10">
    <source>
        <dbReference type="RuleBase" id="RU004466"/>
    </source>
</evidence>
<dbReference type="Gene3D" id="1.10.600.10">
    <property type="entry name" value="Farnesyl Diphosphate Synthase"/>
    <property type="match status" value="1"/>
</dbReference>
<dbReference type="SUPFAM" id="SSF48576">
    <property type="entry name" value="Terpenoid synthases"/>
    <property type="match status" value="1"/>
</dbReference>
<dbReference type="STRING" id="1392247.A0A3N4KTB5"/>
<comment type="cofactor">
    <cofactor evidence="1">
        <name>Mg(2+)</name>
        <dbReference type="ChEBI" id="CHEBI:18420"/>
    </cofactor>
</comment>
<keyword evidence="8" id="KW-0460">Magnesium</keyword>
<dbReference type="CDD" id="cd00685">
    <property type="entry name" value="Trans_IPPS_HT"/>
    <property type="match status" value="1"/>
</dbReference>
<dbReference type="Pfam" id="PF00348">
    <property type="entry name" value="polyprenyl_synt"/>
    <property type="match status" value="1"/>
</dbReference>
<comment type="pathway">
    <text evidence="2">Isoprenoid biosynthesis; geranyl diphosphate biosynthesis; geranyl diphosphate from dimethylallyl diphosphate and isopentenyl diphosphate: step 1/1.</text>
</comment>
<dbReference type="PANTHER" id="PTHR11525:SF0">
    <property type="entry name" value="FARNESYL PYROPHOSPHATE SYNTHASE"/>
    <property type="match status" value="1"/>
</dbReference>
<dbReference type="PROSITE" id="PS00723">
    <property type="entry name" value="POLYPRENYL_SYNTHASE_1"/>
    <property type="match status" value="1"/>
</dbReference>
<evidence type="ECO:0000256" key="1">
    <source>
        <dbReference type="ARBA" id="ARBA00001946"/>
    </source>
</evidence>
<sequence>MTTKRPEFEAIFQETIVPELIAEVHKTGISDNAVEWIAKNLTHNTMGGKYNRGMTVPDTYRILLGKDKLSPEEFKQSAILGWCTELLQAMFLVADDIMDSSKTRRGSPCWYLMPDVGSIAINDSFILESAIYILLKKHFKGTSYYVDLFELFHEVTWQTELGQLVDLLTAPEDNIDLSRFNYQKYYFIVRYKTAFYSFYLPVALAMYQAGIATPENLSRARDVLIPLGEYFQVQDDYLDCYGDPEHIGKIGTDIQDNKCGWLINKALELVTPEQRRVLDENYGRKDAACEKVIKEIYLELGLEAHYQAYERKSIEMIKELILKVDESQGLKQDVLLGFLNKIAGRSK</sequence>
<dbReference type="InterPro" id="IPR000092">
    <property type="entry name" value="Polyprenyl_synt"/>
</dbReference>
<dbReference type="Proteomes" id="UP000277580">
    <property type="component" value="Unassembled WGS sequence"/>
</dbReference>
<dbReference type="InterPro" id="IPR039702">
    <property type="entry name" value="FPS1-like"/>
</dbReference>
<comment type="similarity">
    <text evidence="4 10">Belongs to the FPP/GGPP synthase family.</text>
</comment>
<evidence type="ECO:0000256" key="6">
    <source>
        <dbReference type="ARBA" id="ARBA00022679"/>
    </source>
</evidence>
<dbReference type="EMBL" id="ML119128">
    <property type="protein sequence ID" value="RPB12542.1"/>
    <property type="molecule type" value="Genomic_DNA"/>
</dbReference>
<evidence type="ECO:0000256" key="3">
    <source>
        <dbReference type="ARBA" id="ARBA00005035"/>
    </source>
</evidence>
<keyword evidence="9" id="KW-0443">Lipid metabolism</keyword>
<evidence type="ECO:0000256" key="7">
    <source>
        <dbReference type="ARBA" id="ARBA00022723"/>
    </source>
</evidence>
<name>A0A3N4KTB5_9PEZI</name>
<evidence type="ECO:0000256" key="9">
    <source>
        <dbReference type="ARBA" id="ARBA00023098"/>
    </source>
</evidence>
<comment type="pathway">
    <text evidence="3">Isoprenoid biosynthesis; farnesyl diphosphate biosynthesis; farnesyl diphosphate from geranyl diphosphate and isopentenyl diphosphate: step 1/1.</text>
</comment>
<evidence type="ECO:0000256" key="8">
    <source>
        <dbReference type="ARBA" id="ARBA00022842"/>
    </source>
</evidence>
<keyword evidence="7" id="KW-0479">Metal-binding</keyword>
<protein>
    <submittedName>
        <fullName evidence="11">Putative farnesyl-diphosphate synthetase</fullName>
    </submittedName>
</protein>
<dbReference type="OrthoDB" id="10257492at2759"/>
<dbReference type="AlphaFoldDB" id="A0A3N4KTB5"/>
<dbReference type="FunCoup" id="A0A3N4KTB5">
    <property type="interactions" value="829"/>
</dbReference>
<dbReference type="FunFam" id="1.10.600.10:FF:000006">
    <property type="entry name" value="Farnesyl pyrophosphate synthase"/>
    <property type="match status" value="1"/>
</dbReference>
<dbReference type="GO" id="GO:0046165">
    <property type="term" value="P:alcohol biosynthetic process"/>
    <property type="evidence" value="ECO:0007669"/>
    <property type="project" value="UniProtKB-ARBA"/>
</dbReference>
<evidence type="ECO:0000256" key="5">
    <source>
        <dbReference type="ARBA" id="ARBA00022516"/>
    </source>
</evidence>